<dbReference type="InterPro" id="IPR039424">
    <property type="entry name" value="SBP_5"/>
</dbReference>
<gene>
    <name evidence="6" type="ORF">US28_C0009G0027</name>
</gene>
<comment type="caution">
    <text evidence="6">The sequence shown here is derived from an EMBL/GenBank/DDBJ whole genome shotgun (WGS) entry which is preliminary data.</text>
</comment>
<proteinExistence type="inferred from homology"/>
<dbReference type="Gene3D" id="3.40.190.10">
    <property type="entry name" value="Periplasmic binding protein-like II"/>
    <property type="match status" value="1"/>
</dbReference>
<evidence type="ECO:0000259" key="5">
    <source>
        <dbReference type="Pfam" id="PF00496"/>
    </source>
</evidence>
<dbReference type="CDD" id="cd00995">
    <property type="entry name" value="PBP2_NikA_DppA_OppA_like"/>
    <property type="match status" value="1"/>
</dbReference>
<keyword evidence="4" id="KW-1133">Transmembrane helix</keyword>
<accession>A0A0G0F9N4</accession>
<feature type="domain" description="Solute-binding protein family 5" evidence="5">
    <location>
        <begin position="92"/>
        <end position="388"/>
    </location>
</feature>
<dbReference type="Proteomes" id="UP000034448">
    <property type="component" value="Unassembled WGS sequence"/>
</dbReference>
<keyword evidence="4" id="KW-0812">Transmembrane</keyword>
<dbReference type="Gene3D" id="3.10.105.10">
    <property type="entry name" value="Dipeptide-binding Protein, Domain 3"/>
    <property type="match status" value="1"/>
</dbReference>
<evidence type="ECO:0000313" key="7">
    <source>
        <dbReference type="Proteomes" id="UP000034448"/>
    </source>
</evidence>
<reference evidence="6 7" key="1">
    <citation type="journal article" date="2015" name="Nature">
        <title>rRNA introns, odd ribosomes, and small enigmatic genomes across a large radiation of phyla.</title>
        <authorList>
            <person name="Brown C.T."/>
            <person name="Hug L.A."/>
            <person name="Thomas B.C."/>
            <person name="Sharon I."/>
            <person name="Castelle C.J."/>
            <person name="Singh A."/>
            <person name="Wilkins M.J."/>
            <person name="Williams K.H."/>
            <person name="Banfield J.F."/>
        </authorList>
    </citation>
    <scope>NUCLEOTIDE SEQUENCE [LARGE SCALE GENOMIC DNA]</scope>
</reference>
<comment type="similarity">
    <text evidence="1">Belongs to the bacterial solute-binding protein 5 family.</text>
</comment>
<dbReference type="GO" id="GO:0043190">
    <property type="term" value="C:ATP-binding cassette (ABC) transporter complex"/>
    <property type="evidence" value="ECO:0007669"/>
    <property type="project" value="InterPro"/>
</dbReference>
<protein>
    <submittedName>
        <fullName evidence="6">Extracellular solute-binding protein family 5</fullName>
    </submittedName>
</protein>
<keyword evidence="3" id="KW-0732">Signal</keyword>
<dbReference type="InterPro" id="IPR000914">
    <property type="entry name" value="SBP_5_dom"/>
</dbReference>
<keyword evidence="2" id="KW-0813">Transport</keyword>
<evidence type="ECO:0000256" key="3">
    <source>
        <dbReference type="ARBA" id="ARBA00022729"/>
    </source>
</evidence>
<evidence type="ECO:0000256" key="4">
    <source>
        <dbReference type="SAM" id="Phobius"/>
    </source>
</evidence>
<dbReference type="GO" id="GO:0015833">
    <property type="term" value="P:peptide transport"/>
    <property type="evidence" value="ECO:0007669"/>
    <property type="project" value="TreeGrafter"/>
</dbReference>
<dbReference type="Pfam" id="PF00496">
    <property type="entry name" value="SBP_bac_5"/>
    <property type="match status" value="1"/>
</dbReference>
<evidence type="ECO:0000256" key="1">
    <source>
        <dbReference type="ARBA" id="ARBA00005695"/>
    </source>
</evidence>
<dbReference type="AlphaFoldDB" id="A0A0G0F9N4"/>
<feature type="transmembrane region" description="Helical" evidence="4">
    <location>
        <begin position="30"/>
        <end position="51"/>
    </location>
</feature>
<dbReference type="EMBL" id="LBSJ01000009">
    <property type="protein sequence ID" value="KKQ15848.1"/>
    <property type="molecule type" value="Genomic_DNA"/>
</dbReference>
<dbReference type="PANTHER" id="PTHR30290:SF9">
    <property type="entry name" value="OLIGOPEPTIDE-BINDING PROTEIN APPA"/>
    <property type="match status" value="1"/>
</dbReference>
<name>A0A0G0F9N4_9BACT</name>
<evidence type="ECO:0000256" key="2">
    <source>
        <dbReference type="ARBA" id="ARBA00022448"/>
    </source>
</evidence>
<dbReference type="PIRSF" id="PIRSF002741">
    <property type="entry name" value="MppA"/>
    <property type="match status" value="1"/>
</dbReference>
<dbReference type="PANTHER" id="PTHR30290">
    <property type="entry name" value="PERIPLASMIC BINDING COMPONENT OF ABC TRANSPORTER"/>
    <property type="match status" value="1"/>
</dbReference>
<evidence type="ECO:0000313" key="6">
    <source>
        <dbReference type="EMBL" id="KKQ15848.1"/>
    </source>
</evidence>
<dbReference type="SUPFAM" id="SSF53850">
    <property type="entry name" value="Periplasmic binding protein-like II"/>
    <property type="match status" value="1"/>
</dbReference>
<dbReference type="GO" id="GO:1904680">
    <property type="term" value="F:peptide transmembrane transporter activity"/>
    <property type="evidence" value="ECO:0007669"/>
    <property type="project" value="TreeGrafter"/>
</dbReference>
<sequence>MIMRKFLIYLVFFIETFVKRHLKPLGFSLLIGFFATLFLLQVYPFLSALLVRKHERIGYIGTFSPSNLPPVISSKISYGLTSVKPDGIPTEGAARSWNVVNNLKYTFYLKPNLKWHDGKQLTATDINYKIKDAKITATDNYTLTIELKEPYAPLPVLLSTPLLREKLTGLGAYKVIRMVKENDNKITELTLLPYDRKLPTQTYKFYSIKSDALLAFKLGEVDILEDIDVNGDFTGWKNIIPEERTQYNKVVALFFNFNDPKLKEKEIRQALAYALPPFENRDKAVSPISPLSWAFSQKVRLYQYDTESALKILSQSPLASESAELILTAPPSLLQSAQNISNAWKKVGLNAKVRIESVLSSNYQVMLRSLTVPADPDQYVYWQSTQENTNISNYSSPKIDKLLEDGRKTLDTDARKKIYADFQFYLVDDAPAIFLYYPKVVTIRRK</sequence>
<keyword evidence="4" id="KW-0472">Membrane</keyword>
<dbReference type="GO" id="GO:0042597">
    <property type="term" value="C:periplasmic space"/>
    <property type="evidence" value="ECO:0007669"/>
    <property type="project" value="UniProtKB-ARBA"/>
</dbReference>
<dbReference type="Gene3D" id="3.90.76.10">
    <property type="entry name" value="Dipeptide-binding Protein, Domain 1"/>
    <property type="match status" value="1"/>
</dbReference>
<organism evidence="6 7">
    <name type="scientific">Candidatus Daviesbacteria bacterium GW2011_GWA1_36_8</name>
    <dbReference type="NCBI Taxonomy" id="1618417"/>
    <lineage>
        <taxon>Bacteria</taxon>
        <taxon>Candidatus Daviesiibacteriota</taxon>
    </lineage>
</organism>
<dbReference type="InterPro" id="IPR030678">
    <property type="entry name" value="Peptide/Ni-bd"/>
</dbReference>